<gene>
    <name evidence="1" type="ORF">I8U22_03475</name>
</gene>
<evidence type="ECO:0000313" key="2">
    <source>
        <dbReference type="Proteomes" id="UP000641910"/>
    </source>
</evidence>
<dbReference type="RefSeq" id="WP_121873944.1">
    <property type="nucleotide sequence ID" value="NZ_JACEIS010000004.1"/>
</dbReference>
<dbReference type="Proteomes" id="UP000641910">
    <property type="component" value="Unassembled WGS sequence"/>
</dbReference>
<dbReference type="InterPro" id="IPR026838">
    <property type="entry name" value="YheC/D"/>
</dbReference>
<accession>A0ABS0QF45</accession>
<reference evidence="1 2" key="1">
    <citation type="submission" date="2020-12" db="EMBL/GenBank/DDBJ databases">
        <title>WGS of Thermoactinomyces spp.</title>
        <authorList>
            <person name="Cheng K."/>
        </authorList>
    </citation>
    <scope>NUCLEOTIDE SEQUENCE [LARGE SCALE GENOMIC DNA]</scope>
    <source>
        <strain evidence="2">CICC 10650\ACCC 41061</strain>
    </source>
</reference>
<keyword evidence="2" id="KW-1185">Reference proteome</keyword>
<name>A0ABS0QF45_THEVU</name>
<organism evidence="1 2">
    <name type="scientific">Thermoactinomyces vulgaris</name>
    <dbReference type="NCBI Taxonomy" id="2026"/>
    <lineage>
        <taxon>Bacteria</taxon>
        <taxon>Bacillati</taxon>
        <taxon>Bacillota</taxon>
        <taxon>Bacilli</taxon>
        <taxon>Bacillales</taxon>
        <taxon>Thermoactinomycetaceae</taxon>
        <taxon>Thermoactinomyces</taxon>
    </lineage>
</organism>
<protein>
    <submittedName>
        <fullName evidence="1">YheC/YheD family protein</fullName>
    </submittedName>
</protein>
<proteinExistence type="predicted"/>
<dbReference type="Gene3D" id="3.30.470.20">
    <property type="entry name" value="ATP-grasp fold, B domain"/>
    <property type="match status" value="1"/>
</dbReference>
<dbReference type="SUPFAM" id="SSF56059">
    <property type="entry name" value="Glutathione synthetase ATP-binding domain-like"/>
    <property type="match status" value="1"/>
</dbReference>
<dbReference type="EMBL" id="JAECVU010000001">
    <property type="protein sequence ID" value="MBH8587881.1"/>
    <property type="molecule type" value="Genomic_DNA"/>
</dbReference>
<comment type="caution">
    <text evidence="1">The sequence shown here is derived from an EMBL/GenBank/DDBJ whole genome shotgun (WGS) entry which is preliminary data.</text>
</comment>
<sequence length="455" mass="52209">MKSILCQIRIHSKTPAKAIVISQALGNLWGCQSGQSIKIQLGNKTMITRVIIAPLAGNKIFLSPAVARQLLFPYTGTIRALFTDKTLKFGPVIGILTTGFRHHPEQPFGNRTQLFRSFIQAGFDEKPFIYVFTPEMVNWQNQTVRGWYFFQNRWHPLFSPFPDVIYERIPNRRAESMAQVQSCLNRFKKNTACKIFNQGFFNKWSIHQMLNHHPATSTFMPETYMPPTLEIMERMLKEHRMVYLKPSGGSLGLGIFRITYHPGKGYYCRFHKGNKNVLHLFRSLKALISHYFGSIHSPRFKKYLVQQGIRLIRNNHRPVDFRVHMHKDSKGHWKVVAIGSKAAGFGCVTTHVRTGGSIIRTDELLLKTFHQHASEVKKMIIRSAITIAETLEEQIDGTLGELGLDIGVDRNGRVWLFEVNAKPGRHIFLHPSLREAGRMSAKYITDYCLNLTNFI</sequence>
<evidence type="ECO:0000313" key="1">
    <source>
        <dbReference type="EMBL" id="MBH8587881.1"/>
    </source>
</evidence>
<dbReference type="Pfam" id="PF14398">
    <property type="entry name" value="ATPgrasp_YheCD"/>
    <property type="match status" value="1"/>
</dbReference>